<feature type="compositionally biased region" description="Pro residues" evidence="1">
    <location>
        <begin position="78"/>
        <end position="91"/>
    </location>
</feature>
<evidence type="ECO:0000313" key="2">
    <source>
        <dbReference type="EMBL" id="KAG8064284.1"/>
    </source>
</evidence>
<feature type="region of interest" description="Disordered" evidence="1">
    <location>
        <begin position="54"/>
        <end position="92"/>
    </location>
</feature>
<dbReference type="OrthoDB" id="92161at2759"/>
<sequence>MFFSQMPILPLHCSSSSSLLSSSLPPLCASARRRHLLSAAGSPWLRCRLQGPSAAATSPWSRTPSGPFVAATNREGTPPIPGSDRAPPPPAGAVEAMGSRALENAAADVDAAASAVEVVPTKAGSYAVLQCDEDSEYVHKAYGGYFEVFRALLAEDGERWRPLITLK</sequence>
<evidence type="ECO:0000313" key="3">
    <source>
        <dbReference type="Proteomes" id="UP000729402"/>
    </source>
</evidence>
<reference evidence="2" key="2">
    <citation type="submission" date="2021-02" db="EMBL/GenBank/DDBJ databases">
        <authorList>
            <person name="Kimball J.A."/>
            <person name="Haas M.W."/>
            <person name="Macchietto M."/>
            <person name="Kono T."/>
            <person name="Duquette J."/>
            <person name="Shao M."/>
        </authorList>
    </citation>
    <scope>NUCLEOTIDE SEQUENCE</scope>
    <source>
        <tissue evidence="2">Fresh leaf tissue</tissue>
    </source>
</reference>
<keyword evidence="3" id="KW-1185">Reference proteome</keyword>
<gene>
    <name evidence="2" type="ORF">GUJ93_ZPchr0004g38182</name>
</gene>
<evidence type="ECO:0000256" key="1">
    <source>
        <dbReference type="SAM" id="MobiDB-lite"/>
    </source>
</evidence>
<dbReference type="AlphaFoldDB" id="A0A8J5SXU2"/>
<reference evidence="2" key="1">
    <citation type="journal article" date="2021" name="bioRxiv">
        <title>Whole Genome Assembly and Annotation of Northern Wild Rice, Zizania palustris L., Supports a Whole Genome Duplication in the Zizania Genus.</title>
        <authorList>
            <person name="Haas M."/>
            <person name="Kono T."/>
            <person name="Macchietto M."/>
            <person name="Millas R."/>
            <person name="McGilp L."/>
            <person name="Shao M."/>
            <person name="Duquette J."/>
            <person name="Hirsch C.N."/>
            <person name="Kimball J."/>
        </authorList>
    </citation>
    <scope>NUCLEOTIDE SEQUENCE</scope>
    <source>
        <tissue evidence="2">Fresh leaf tissue</tissue>
    </source>
</reference>
<organism evidence="2 3">
    <name type="scientific">Zizania palustris</name>
    <name type="common">Northern wild rice</name>
    <dbReference type="NCBI Taxonomy" id="103762"/>
    <lineage>
        <taxon>Eukaryota</taxon>
        <taxon>Viridiplantae</taxon>
        <taxon>Streptophyta</taxon>
        <taxon>Embryophyta</taxon>
        <taxon>Tracheophyta</taxon>
        <taxon>Spermatophyta</taxon>
        <taxon>Magnoliopsida</taxon>
        <taxon>Liliopsida</taxon>
        <taxon>Poales</taxon>
        <taxon>Poaceae</taxon>
        <taxon>BOP clade</taxon>
        <taxon>Oryzoideae</taxon>
        <taxon>Oryzeae</taxon>
        <taxon>Zizaniinae</taxon>
        <taxon>Zizania</taxon>
    </lineage>
</organism>
<protein>
    <submittedName>
        <fullName evidence="2">Uncharacterized protein</fullName>
    </submittedName>
</protein>
<comment type="caution">
    <text evidence="2">The sequence shown here is derived from an EMBL/GenBank/DDBJ whole genome shotgun (WGS) entry which is preliminary data.</text>
</comment>
<dbReference type="EMBL" id="JAAALK010000285">
    <property type="protein sequence ID" value="KAG8064284.1"/>
    <property type="molecule type" value="Genomic_DNA"/>
</dbReference>
<proteinExistence type="predicted"/>
<feature type="compositionally biased region" description="Polar residues" evidence="1">
    <location>
        <begin position="55"/>
        <end position="64"/>
    </location>
</feature>
<accession>A0A8J5SXU2</accession>
<dbReference type="Proteomes" id="UP000729402">
    <property type="component" value="Unassembled WGS sequence"/>
</dbReference>
<name>A0A8J5SXU2_ZIZPA</name>